<protein>
    <recommendedName>
        <fullName evidence="5">Secreted protein</fullName>
    </recommendedName>
</protein>
<evidence type="ECO:0008006" key="5">
    <source>
        <dbReference type="Google" id="ProtNLM"/>
    </source>
</evidence>
<gene>
    <name evidence="3" type="ORF">V5799_029094</name>
</gene>
<evidence type="ECO:0000313" key="3">
    <source>
        <dbReference type="EMBL" id="KAK8777560.1"/>
    </source>
</evidence>
<sequence length="139" mass="15103">MQRIFGLCLCLGLLYLVTADELEEVKEQIEKAVRENAGSDELAEKIISKGKILLDCASKNPEGVALLRKITLPVAAEGTKCAATKSDISDPAERELAGKQCFRDASVRAKEAAGLTEKENVAYDEVKVCILTNLHEVKV</sequence>
<keyword evidence="4" id="KW-1185">Reference proteome</keyword>
<name>A0AAQ4ES96_AMBAM</name>
<evidence type="ECO:0000256" key="2">
    <source>
        <dbReference type="SAM" id="SignalP"/>
    </source>
</evidence>
<organism evidence="3 4">
    <name type="scientific">Amblyomma americanum</name>
    <name type="common">Lone star tick</name>
    <dbReference type="NCBI Taxonomy" id="6943"/>
    <lineage>
        <taxon>Eukaryota</taxon>
        <taxon>Metazoa</taxon>
        <taxon>Ecdysozoa</taxon>
        <taxon>Arthropoda</taxon>
        <taxon>Chelicerata</taxon>
        <taxon>Arachnida</taxon>
        <taxon>Acari</taxon>
        <taxon>Parasitiformes</taxon>
        <taxon>Ixodida</taxon>
        <taxon>Ixodoidea</taxon>
        <taxon>Ixodidae</taxon>
        <taxon>Amblyomminae</taxon>
        <taxon>Amblyomma</taxon>
    </lineage>
</organism>
<evidence type="ECO:0000313" key="4">
    <source>
        <dbReference type="Proteomes" id="UP001321473"/>
    </source>
</evidence>
<dbReference type="EMBL" id="JARKHS020011707">
    <property type="protein sequence ID" value="KAK8777560.1"/>
    <property type="molecule type" value="Genomic_DNA"/>
</dbReference>
<keyword evidence="1" id="KW-0175">Coiled coil</keyword>
<proteinExistence type="predicted"/>
<reference evidence="3 4" key="1">
    <citation type="journal article" date="2023" name="Arcadia Sci">
        <title>De novo assembly of a long-read Amblyomma americanum tick genome.</title>
        <authorList>
            <person name="Chou S."/>
            <person name="Poskanzer K.E."/>
            <person name="Rollins M."/>
            <person name="Thuy-Boun P.S."/>
        </authorList>
    </citation>
    <scope>NUCLEOTIDE SEQUENCE [LARGE SCALE GENOMIC DNA]</scope>
    <source>
        <strain evidence="3">F_SG_1</strain>
        <tissue evidence="3">Salivary glands</tissue>
    </source>
</reference>
<accession>A0AAQ4ES96</accession>
<evidence type="ECO:0000256" key="1">
    <source>
        <dbReference type="SAM" id="Coils"/>
    </source>
</evidence>
<comment type="caution">
    <text evidence="3">The sequence shown here is derived from an EMBL/GenBank/DDBJ whole genome shotgun (WGS) entry which is preliminary data.</text>
</comment>
<feature type="signal peptide" evidence="2">
    <location>
        <begin position="1"/>
        <end position="19"/>
    </location>
</feature>
<feature type="chain" id="PRO_5043002324" description="Secreted protein" evidence="2">
    <location>
        <begin position="20"/>
        <end position="139"/>
    </location>
</feature>
<dbReference type="Proteomes" id="UP001321473">
    <property type="component" value="Unassembled WGS sequence"/>
</dbReference>
<dbReference type="AlphaFoldDB" id="A0AAQ4ES96"/>
<keyword evidence="2" id="KW-0732">Signal</keyword>
<feature type="coiled-coil region" evidence="1">
    <location>
        <begin position="15"/>
        <end position="42"/>
    </location>
</feature>